<dbReference type="PANTHER" id="PTHR33154:SF33">
    <property type="entry name" value="TRANSCRIPTIONAL REPRESSOR SDPR"/>
    <property type="match status" value="1"/>
</dbReference>
<evidence type="ECO:0000256" key="1">
    <source>
        <dbReference type="ARBA" id="ARBA00023015"/>
    </source>
</evidence>
<evidence type="ECO:0000313" key="5">
    <source>
        <dbReference type="EMBL" id="MBE4907032.1"/>
    </source>
</evidence>
<accession>A0ABR9QEW5</accession>
<proteinExistence type="predicted"/>
<keyword evidence="1" id="KW-0805">Transcription regulation</keyword>
<evidence type="ECO:0000313" key="6">
    <source>
        <dbReference type="Proteomes" id="UP001516662"/>
    </source>
</evidence>
<reference evidence="5 6" key="1">
    <citation type="submission" date="2020-10" db="EMBL/GenBank/DDBJ databases">
        <title>Bacillus sp. HD4P25, an endophyte from a halophyte.</title>
        <authorList>
            <person name="Sun J.-Q."/>
        </authorList>
    </citation>
    <scope>NUCLEOTIDE SEQUENCE [LARGE SCALE GENOMIC DNA]</scope>
    <source>
        <strain evidence="5 6">YIM 93174</strain>
    </source>
</reference>
<gene>
    <name evidence="5" type="ORF">IMZ08_03045</name>
</gene>
<dbReference type="InterPro" id="IPR011991">
    <property type="entry name" value="ArsR-like_HTH"/>
</dbReference>
<dbReference type="RefSeq" id="WP_193534509.1">
    <property type="nucleotide sequence ID" value="NZ_JADCLJ010000007.1"/>
</dbReference>
<dbReference type="Gene3D" id="1.10.10.10">
    <property type="entry name" value="Winged helix-like DNA-binding domain superfamily/Winged helix DNA-binding domain"/>
    <property type="match status" value="1"/>
</dbReference>
<dbReference type="PANTHER" id="PTHR33154">
    <property type="entry name" value="TRANSCRIPTIONAL REGULATOR, ARSR FAMILY"/>
    <property type="match status" value="1"/>
</dbReference>
<protein>
    <submittedName>
        <fullName evidence="5">Winged helix-turn-helix transcriptional regulator</fullName>
    </submittedName>
</protein>
<comment type="caution">
    <text evidence="5">The sequence shown here is derived from an EMBL/GenBank/DDBJ whole genome shotgun (WGS) entry which is preliminary data.</text>
</comment>
<evidence type="ECO:0000256" key="3">
    <source>
        <dbReference type="ARBA" id="ARBA00023163"/>
    </source>
</evidence>
<keyword evidence="3" id="KW-0804">Transcription</keyword>
<dbReference type="InterPro" id="IPR051081">
    <property type="entry name" value="HTH_MetalResp_TranReg"/>
</dbReference>
<dbReference type="PRINTS" id="PR00778">
    <property type="entry name" value="HTHARSR"/>
</dbReference>
<keyword evidence="6" id="KW-1185">Reference proteome</keyword>
<evidence type="ECO:0000256" key="2">
    <source>
        <dbReference type="ARBA" id="ARBA00023125"/>
    </source>
</evidence>
<dbReference type="InterPro" id="IPR001845">
    <property type="entry name" value="HTH_ArsR_DNA-bd_dom"/>
</dbReference>
<dbReference type="Proteomes" id="UP001516662">
    <property type="component" value="Unassembled WGS sequence"/>
</dbReference>
<keyword evidence="2" id="KW-0238">DNA-binding</keyword>
<dbReference type="SUPFAM" id="SSF46785">
    <property type="entry name" value="Winged helix' DNA-binding domain"/>
    <property type="match status" value="1"/>
</dbReference>
<dbReference type="PROSITE" id="PS50987">
    <property type="entry name" value="HTH_ARSR_2"/>
    <property type="match status" value="1"/>
</dbReference>
<organism evidence="5 6">
    <name type="scientific">Litchfieldia luteola</name>
    <dbReference type="NCBI Taxonomy" id="682179"/>
    <lineage>
        <taxon>Bacteria</taxon>
        <taxon>Bacillati</taxon>
        <taxon>Bacillota</taxon>
        <taxon>Bacilli</taxon>
        <taxon>Bacillales</taxon>
        <taxon>Bacillaceae</taxon>
        <taxon>Litchfieldia</taxon>
    </lineage>
</organism>
<dbReference type="InterPro" id="IPR036390">
    <property type="entry name" value="WH_DNA-bd_sf"/>
</dbReference>
<dbReference type="SMART" id="SM00418">
    <property type="entry name" value="HTH_ARSR"/>
    <property type="match status" value="1"/>
</dbReference>
<evidence type="ECO:0000259" key="4">
    <source>
        <dbReference type="PROSITE" id="PS50987"/>
    </source>
</evidence>
<feature type="domain" description="HTH arsR-type" evidence="4">
    <location>
        <begin position="209"/>
        <end position="308"/>
    </location>
</feature>
<dbReference type="InterPro" id="IPR036388">
    <property type="entry name" value="WH-like_DNA-bd_sf"/>
</dbReference>
<sequence length="309" mass="35632">MTYKVKVDYSPIYELINSLELFVSKKFVKSLDLGIDWVKSVEEQIEPGLLEELRSKDVPCLSYLNVLLYLSPQKEEITGFINWLQELTPGNLYELLSPIIADNLPNDLGTIRDSYVHYLSLWNKAYFSTFDPQVLEELKKSKAYYESLSTTKYSTDLVEKASGGIRIEPFEGLKEVVLVPGYHNTPLTVYWKYKNTYIIRYPVDIGSEDASQPSKQLVRLTKALADENRLRILQYVANEPRTFTDILNYINISKSTVHHHIMALRSAGLISVYHTDQCCAELYRYRASGFSELADSFQEFVHRVIRPSQ</sequence>
<name>A0ABR9QEW5_9BACI</name>
<dbReference type="Pfam" id="PF01022">
    <property type="entry name" value="HTH_5"/>
    <property type="match status" value="1"/>
</dbReference>
<dbReference type="CDD" id="cd00090">
    <property type="entry name" value="HTH_ARSR"/>
    <property type="match status" value="1"/>
</dbReference>
<dbReference type="EMBL" id="JADCLJ010000007">
    <property type="protein sequence ID" value="MBE4907032.1"/>
    <property type="molecule type" value="Genomic_DNA"/>
</dbReference>